<gene>
    <name evidence="2" type="ORF">Maq22A_1p38345</name>
</gene>
<evidence type="ECO:0000313" key="3">
    <source>
        <dbReference type="Proteomes" id="UP000061432"/>
    </source>
</evidence>
<evidence type="ECO:0000256" key="1">
    <source>
        <dbReference type="SAM" id="MobiDB-lite"/>
    </source>
</evidence>
<name>A0A1Y0ZCM9_9HYPH</name>
<evidence type="ECO:0000313" key="2">
    <source>
        <dbReference type="EMBL" id="BAR47297.1"/>
    </source>
</evidence>
<keyword evidence="2" id="KW-0614">Plasmid</keyword>
<organism evidence="2 3">
    <name type="scientific">Methylobacterium aquaticum</name>
    <dbReference type="NCBI Taxonomy" id="270351"/>
    <lineage>
        <taxon>Bacteria</taxon>
        <taxon>Pseudomonadati</taxon>
        <taxon>Pseudomonadota</taxon>
        <taxon>Alphaproteobacteria</taxon>
        <taxon>Hyphomicrobiales</taxon>
        <taxon>Methylobacteriaceae</taxon>
        <taxon>Methylobacterium</taxon>
    </lineage>
</organism>
<dbReference type="KEGG" id="maqu:Maq22A_1p38345"/>
<protein>
    <submittedName>
        <fullName evidence="2">Uncharacterized protein</fullName>
    </submittedName>
</protein>
<dbReference type="EMBL" id="AP014705">
    <property type="protein sequence ID" value="BAR47297.1"/>
    <property type="molecule type" value="Genomic_DNA"/>
</dbReference>
<reference evidence="3" key="2">
    <citation type="submission" date="2015-01" db="EMBL/GenBank/DDBJ databases">
        <title>Complete genome sequence of Methylobacterium aquaticum strain 22A.</title>
        <authorList>
            <person name="Tani A."/>
            <person name="Ogura Y."/>
            <person name="Hayashi T."/>
        </authorList>
    </citation>
    <scope>NUCLEOTIDE SEQUENCE [LARGE SCALE GENOMIC DNA]</scope>
    <source>
        <strain evidence="3">MA-22A</strain>
        <plasmid evidence="3">Plasmid pMaq22A_1p DNA</plasmid>
    </source>
</reference>
<reference evidence="2 3" key="1">
    <citation type="journal article" date="2015" name="Genome Announc.">
        <title>Complete Genome Sequence of Methylobacterium aquaticum Strain 22A, Isolated from Racomitrium japonicum Moss.</title>
        <authorList>
            <person name="Tani A."/>
            <person name="Ogura Y."/>
            <person name="Hayashi T."/>
            <person name="Kimbara K."/>
        </authorList>
    </citation>
    <scope>NUCLEOTIDE SEQUENCE [LARGE SCALE GENOMIC DNA]</scope>
    <source>
        <strain evidence="2 3">MA-22A</strain>
        <plasmid evidence="3">Plasmid pMaq22A_1p DNA</plasmid>
    </source>
</reference>
<feature type="region of interest" description="Disordered" evidence="1">
    <location>
        <begin position="44"/>
        <end position="68"/>
    </location>
</feature>
<feature type="compositionally biased region" description="Basic and acidic residues" evidence="1">
    <location>
        <begin position="1"/>
        <end position="12"/>
    </location>
</feature>
<feature type="region of interest" description="Disordered" evidence="1">
    <location>
        <begin position="1"/>
        <end position="29"/>
    </location>
</feature>
<dbReference type="Proteomes" id="UP000061432">
    <property type="component" value="Plasmid pMaq22A_1p"/>
</dbReference>
<sequence length="68" mass="7130">MARTARAEDGLRARTLPPPRGRVAGWERGGAMPTRTALLGAVLPRPQACSPSPGLLRRPPFRAEGGGS</sequence>
<proteinExistence type="predicted"/>
<dbReference type="AlphaFoldDB" id="A0A1Y0ZCM9"/>
<geneLocation type="plasmid" evidence="3">
    <name>pMaq22A_1p DNA</name>
</geneLocation>
<accession>A0A1Y0ZCM9</accession>